<gene>
    <name evidence="2" type="ORF">C8E89_104258</name>
</gene>
<protein>
    <submittedName>
        <fullName evidence="2">PadR family transcriptional regulator</fullName>
    </submittedName>
</protein>
<dbReference type="EMBL" id="QJJU01000004">
    <property type="protein sequence ID" value="PXX10460.1"/>
    <property type="molecule type" value="Genomic_DNA"/>
</dbReference>
<dbReference type="Pfam" id="PF03551">
    <property type="entry name" value="PadR"/>
    <property type="match status" value="1"/>
</dbReference>
<reference evidence="2 3" key="2">
    <citation type="submission" date="2018-06" db="EMBL/GenBank/DDBJ databases">
        <title>Sequencing of bacterial isolates from soil warming experiment in Harvard Forest, Massachusetts, USA.</title>
        <authorList>
            <person name="Deangelis K.PhD."/>
        </authorList>
    </citation>
    <scope>NUCLEOTIDE SEQUENCE [LARGE SCALE GENOMIC DNA]</scope>
    <source>
        <strain evidence="2 3">GAS496</strain>
    </source>
</reference>
<dbReference type="Proteomes" id="UP000247781">
    <property type="component" value="Unassembled WGS sequence"/>
</dbReference>
<reference evidence="3" key="1">
    <citation type="submission" date="2018-05" db="EMBL/GenBank/DDBJ databases">
        <authorList>
            <person name="Deangelis K."/>
            <person name="Huntemann M."/>
            <person name="Clum A."/>
            <person name="Pillay M."/>
            <person name="Palaniappan K."/>
            <person name="Varghese N."/>
            <person name="Mikhailova N."/>
            <person name="Stamatis D."/>
            <person name="Reddy T."/>
            <person name="Daum C."/>
            <person name="Shapiro N."/>
            <person name="Ivanova N."/>
            <person name="Kyrpides N."/>
            <person name="Woyke T."/>
        </authorList>
    </citation>
    <scope>NUCLEOTIDE SEQUENCE [LARGE SCALE GENOMIC DNA]</scope>
    <source>
        <strain evidence="3">GAS496</strain>
    </source>
</reference>
<comment type="caution">
    <text evidence="2">The sequence shown here is derived from an EMBL/GenBank/DDBJ whole genome shotgun (WGS) entry which is preliminary data.</text>
</comment>
<name>A0A318HYV4_9MYCO</name>
<dbReference type="PANTHER" id="PTHR43252:SF6">
    <property type="entry name" value="NEGATIVE TRANSCRIPTION REGULATOR PADR"/>
    <property type="match status" value="1"/>
</dbReference>
<dbReference type="SUPFAM" id="SSF46785">
    <property type="entry name" value="Winged helix' DNA-binding domain"/>
    <property type="match status" value="1"/>
</dbReference>
<evidence type="ECO:0000259" key="1">
    <source>
        <dbReference type="Pfam" id="PF03551"/>
    </source>
</evidence>
<dbReference type="InterPro" id="IPR036390">
    <property type="entry name" value="WH_DNA-bd_sf"/>
</dbReference>
<dbReference type="Gene3D" id="1.10.10.10">
    <property type="entry name" value="Winged helix-like DNA-binding domain superfamily/Winged helix DNA-binding domain"/>
    <property type="match status" value="1"/>
</dbReference>
<dbReference type="PANTHER" id="PTHR43252">
    <property type="entry name" value="TRANSCRIPTIONAL REGULATOR YQJI"/>
    <property type="match status" value="1"/>
</dbReference>
<proteinExistence type="predicted"/>
<sequence>MVIFAACASRSGRRNTVSRPVVSDVHARDLCCYSDEVGDGDQQGKPNLAATSWALLGMLSYEHELSGYDVRKWSDWSMQFYYGSPAYSQIYSELKKLERLGLVTSRVENSSGTRNRRLYKITQAGLDAVTRWANEAPVDSPTLKHGPLLRVTLGHLTNPARLKEILQEHVAYADEMQRKAAKDAKWAGADPSWAYARVGLQWAERYYANERELALTMIKELDEAEAAFPRAADGGVKTPWPPPEFWYEIEKRADADEPD</sequence>
<feature type="domain" description="Transcription regulator PadR N-terminal" evidence="1">
    <location>
        <begin position="56"/>
        <end position="128"/>
    </location>
</feature>
<dbReference type="InterPro" id="IPR036388">
    <property type="entry name" value="WH-like_DNA-bd_sf"/>
</dbReference>
<evidence type="ECO:0000313" key="2">
    <source>
        <dbReference type="EMBL" id="PXX10460.1"/>
    </source>
</evidence>
<dbReference type="AlphaFoldDB" id="A0A318HYV4"/>
<organism evidence="2 3">
    <name type="scientific">Mycolicibacterium moriokaense</name>
    <dbReference type="NCBI Taxonomy" id="39691"/>
    <lineage>
        <taxon>Bacteria</taxon>
        <taxon>Bacillati</taxon>
        <taxon>Actinomycetota</taxon>
        <taxon>Actinomycetes</taxon>
        <taxon>Mycobacteriales</taxon>
        <taxon>Mycobacteriaceae</taxon>
        <taxon>Mycolicibacterium</taxon>
    </lineage>
</organism>
<evidence type="ECO:0000313" key="3">
    <source>
        <dbReference type="Proteomes" id="UP000247781"/>
    </source>
</evidence>
<keyword evidence="3" id="KW-1185">Reference proteome</keyword>
<dbReference type="InterPro" id="IPR005149">
    <property type="entry name" value="Tscrpt_reg_PadR_N"/>
</dbReference>
<accession>A0A318HYV4</accession>